<evidence type="ECO:0008006" key="5">
    <source>
        <dbReference type="Google" id="ProtNLM"/>
    </source>
</evidence>
<keyword evidence="2" id="KW-1133">Transmembrane helix</keyword>
<evidence type="ECO:0000256" key="2">
    <source>
        <dbReference type="SAM" id="Phobius"/>
    </source>
</evidence>
<dbReference type="Proteomes" id="UP000600799">
    <property type="component" value="Unassembled WGS sequence"/>
</dbReference>
<feature type="transmembrane region" description="Helical" evidence="2">
    <location>
        <begin position="15"/>
        <end position="33"/>
    </location>
</feature>
<keyword evidence="2" id="KW-0472">Membrane</keyword>
<protein>
    <recommendedName>
        <fullName evidence="5">Cell envelope biogenesis protein TolA</fullName>
    </recommendedName>
</protein>
<feature type="compositionally biased region" description="Basic and acidic residues" evidence="1">
    <location>
        <begin position="162"/>
        <end position="172"/>
    </location>
</feature>
<dbReference type="RefSeq" id="WP_196274955.1">
    <property type="nucleotide sequence ID" value="NZ_JADQDC010000003.1"/>
</dbReference>
<evidence type="ECO:0000313" key="4">
    <source>
        <dbReference type="Proteomes" id="UP000600799"/>
    </source>
</evidence>
<keyword evidence="4" id="KW-1185">Reference proteome</keyword>
<feature type="compositionally biased region" description="Pro residues" evidence="1">
    <location>
        <begin position="80"/>
        <end position="152"/>
    </location>
</feature>
<name>A0ABS0HEA4_9SPHN</name>
<reference evidence="3 4" key="1">
    <citation type="submission" date="2020-11" db="EMBL/GenBank/DDBJ databases">
        <title>The genome sequence of Novosphingobium sp. 1Y9A.</title>
        <authorList>
            <person name="Liu Y."/>
        </authorList>
    </citation>
    <scope>NUCLEOTIDE SEQUENCE [LARGE SCALE GENOMIC DNA]</scope>
    <source>
        <strain evidence="3 4">1Y9A</strain>
    </source>
</reference>
<dbReference type="Gene3D" id="3.30.1150.10">
    <property type="match status" value="1"/>
</dbReference>
<proteinExistence type="predicted"/>
<keyword evidence="2" id="KW-0812">Transmembrane</keyword>
<feature type="region of interest" description="Disordered" evidence="1">
    <location>
        <begin position="32"/>
        <end position="204"/>
    </location>
</feature>
<sequence length="311" mass="32104">MRDPTAGGLSKQEGAGLAIAALAHAGLLGFLMLSPPGKTIKPPPQRMEVTFSDEIADQSTSPDPMAESAPDVAPELGEPAPEPVAQPQPLPEPPKPVPAPPQPKPVPAPPKPAPAPQPQPKPAPPKPAPPKPAPPKPAPPKPAPAKPAPAKPAPAKAAPARPGDESPRRRPDAPSGGSRIGSDFLKGIPGSTKPGTAKTPPAAVAGPEVKASLASAVARQVKAHWVGPQGVDIDKLVTVLAWDLNPDGSLVGRPRVVSQTGITPANEAQAKRHAELAIRAVQLAAPFDLPSEYYANWKRISAFRFDKRLSQ</sequence>
<evidence type="ECO:0000313" key="3">
    <source>
        <dbReference type="EMBL" id="MBF9150617.1"/>
    </source>
</evidence>
<gene>
    <name evidence="3" type="ORF">I2488_06350</name>
</gene>
<dbReference type="PRINTS" id="PR01217">
    <property type="entry name" value="PRICHEXTENSN"/>
</dbReference>
<comment type="caution">
    <text evidence="3">The sequence shown here is derived from an EMBL/GenBank/DDBJ whole genome shotgun (WGS) entry which is preliminary data.</text>
</comment>
<evidence type="ECO:0000256" key="1">
    <source>
        <dbReference type="SAM" id="MobiDB-lite"/>
    </source>
</evidence>
<organism evidence="3 4">
    <name type="scientific">Novosphingobium jiangmenense</name>
    <dbReference type="NCBI Taxonomy" id="2791981"/>
    <lineage>
        <taxon>Bacteria</taxon>
        <taxon>Pseudomonadati</taxon>
        <taxon>Pseudomonadota</taxon>
        <taxon>Alphaproteobacteria</taxon>
        <taxon>Sphingomonadales</taxon>
        <taxon>Sphingomonadaceae</taxon>
        <taxon>Novosphingobium</taxon>
    </lineage>
</organism>
<dbReference type="EMBL" id="JADQDC010000003">
    <property type="protein sequence ID" value="MBF9150617.1"/>
    <property type="molecule type" value="Genomic_DNA"/>
</dbReference>
<accession>A0ABS0HEA4</accession>